<feature type="domain" description="Outer membrane protein beta-barrel" evidence="3">
    <location>
        <begin position="8"/>
        <end position="204"/>
    </location>
</feature>
<keyword evidence="5" id="KW-1185">Reference proteome</keyword>
<organism evidence="4 5">
    <name type="scientific">Candidatus Manganitrophus noduliformans</name>
    <dbReference type="NCBI Taxonomy" id="2606439"/>
    <lineage>
        <taxon>Bacteria</taxon>
        <taxon>Pseudomonadati</taxon>
        <taxon>Nitrospirota</taxon>
        <taxon>Nitrospiria</taxon>
        <taxon>Candidatus Troglogloeales</taxon>
        <taxon>Candidatus Manganitrophaceae</taxon>
        <taxon>Candidatus Manganitrophus</taxon>
    </lineage>
</organism>
<dbReference type="InterPro" id="IPR027385">
    <property type="entry name" value="Beta-barrel_OMP"/>
</dbReference>
<keyword evidence="1 2" id="KW-0732">Signal</keyword>
<dbReference type="AlphaFoldDB" id="A0A7X6IAD2"/>
<sequence>MKRILLTFAALLTLSIPGLARAEIREGSQEIGIHAGALFGANAELTDTAISGRKPELDDDFAVGLNYTYNFTRHFGLEGRYTFSPNTAEITPTGEIDLDLHLIDVNAVYHVNPHDPVVFYGTAGVGWAFADIDRDITGTINGVPKTISDDDGFTVNVGVGLKYEVVEHVSLRLDGRYRFIDQLVDSREEQLNTAEATVGIAWVF</sequence>
<feature type="chain" id="PRO_5031182416" evidence="2">
    <location>
        <begin position="23"/>
        <end position="204"/>
    </location>
</feature>
<comment type="caution">
    <text evidence="4">The sequence shown here is derived from an EMBL/GenBank/DDBJ whole genome shotgun (WGS) entry which is preliminary data.</text>
</comment>
<evidence type="ECO:0000313" key="4">
    <source>
        <dbReference type="EMBL" id="NKE70285.1"/>
    </source>
</evidence>
<name>A0A7X6IAD2_9BACT</name>
<feature type="signal peptide" evidence="2">
    <location>
        <begin position="1"/>
        <end position="22"/>
    </location>
</feature>
<dbReference type="RefSeq" id="WP_168058548.1">
    <property type="nucleotide sequence ID" value="NZ_VTOW01000001.1"/>
</dbReference>
<dbReference type="Proteomes" id="UP000534783">
    <property type="component" value="Unassembled WGS sequence"/>
</dbReference>
<evidence type="ECO:0000313" key="5">
    <source>
        <dbReference type="Proteomes" id="UP000534783"/>
    </source>
</evidence>
<dbReference type="SUPFAM" id="SSF56925">
    <property type="entry name" value="OMPA-like"/>
    <property type="match status" value="1"/>
</dbReference>
<evidence type="ECO:0000259" key="3">
    <source>
        <dbReference type="Pfam" id="PF13505"/>
    </source>
</evidence>
<dbReference type="Pfam" id="PF13505">
    <property type="entry name" value="OMP_b-brl"/>
    <property type="match status" value="1"/>
</dbReference>
<evidence type="ECO:0000256" key="2">
    <source>
        <dbReference type="SAM" id="SignalP"/>
    </source>
</evidence>
<dbReference type="Gene3D" id="2.40.160.20">
    <property type="match status" value="1"/>
</dbReference>
<accession>A0A7X6IAD2</accession>
<proteinExistence type="predicted"/>
<protein>
    <submittedName>
        <fullName evidence="4">Porin family protein</fullName>
    </submittedName>
</protein>
<dbReference type="EMBL" id="VTOW01000001">
    <property type="protein sequence ID" value="NKE70285.1"/>
    <property type="molecule type" value="Genomic_DNA"/>
</dbReference>
<gene>
    <name evidence="4" type="ORF">MNODULE_05940</name>
</gene>
<evidence type="ECO:0000256" key="1">
    <source>
        <dbReference type="ARBA" id="ARBA00022729"/>
    </source>
</evidence>
<reference evidence="4 5" key="1">
    <citation type="journal article" date="2020" name="Nature">
        <title>Bacterial chemolithoautotrophy via manganese oxidation.</title>
        <authorList>
            <person name="Yu H."/>
            <person name="Leadbetter J.R."/>
        </authorList>
    </citation>
    <scope>NUCLEOTIDE SEQUENCE [LARGE SCALE GENOMIC DNA]</scope>
    <source>
        <strain evidence="4 5">Mn-1</strain>
    </source>
</reference>
<dbReference type="InterPro" id="IPR011250">
    <property type="entry name" value="OMP/PagP_B-barrel"/>
</dbReference>